<reference evidence="1" key="2">
    <citation type="submission" date="2021-02" db="EMBL/GenBank/DDBJ databases">
        <authorList>
            <person name="Kimball J.A."/>
            <person name="Haas M.W."/>
            <person name="Macchietto M."/>
            <person name="Kono T."/>
            <person name="Duquette J."/>
            <person name="Shao M."/>
        </authorList>
    </citation>
    <scope>NUCLEOTIDE SEQUENCE</scope>
    <source>
        <tissue evidence="1">Fresh leaf tissue</tissue>
    </source>
</reference>
<dbReference type="EMBL" id="JAAALK010000080">
    <property type="protein sequence ID" value="KAG8092945.1"/>
    <property type="molecule type" value="Genomic_DNA"/>
</dbReference>
<comment type="caution">
    <text evidence="1">The sequence shown here is derived from an EMBL/GenBank/DDBJ whole genome shotgun (WGS) entry which is preliminary data.</text>
</comment>
<organism evidence="1 2">
    <name type="scientific">Zizania palustris</name>
    <name type="common">Northern wild rice</name>
    <dbReference type="NCBI Taxonomy" id="103762"/>
    <lineage>
        <taxon>Eukaryota</taxon>
        <taxon>Viridiplantae</taxon>
        <taxon>Streptophyta</taxon>
        <taxon>Embryophyta</taxon>
        <taxon>Tracheophyta</taxon>
        <taxon>Spermatophyta</taxon>
        <taxon>Magnoliopsida</taxon>
        <taxon>Liliopsida</taxon>
        <taxon>Poales</taxon>
        <taxon>Poaceae</taxon>
        <taxon>BOP clade</taxon>
        <taxon>Oryzoideae</taxon>
        <taxon>Oryzeae</taxon>
        <taxon>Zizaniinae</taxon>
        <taxon>Zizania</taxon>
    </lineage>
</organism>
<evidence type="ECO:0000313" key="2">
    <source>
        <dbReference type="Proteomes" id="UP000729402"/>
    </source>
</evidence>
<evidence type="ECO:0000313" key="1">
    <source>
        <dbReference type="EMBL" id="KAG8092945.1"/>
    </source>
</evidence>
<dbReference type="AlphaFoldDB" id="A0A8J5WLK6"/>
<reference evidence="1" key="1">
    <citation type="journal article" date="2021" name="bioRxiv">
        <title>Whole Genome Assembly and Annotation of Northern Wild Rice, Zizania palustris L., Supports a Whole Genome Duplication in the Zizania Genus.</title>
        <authorList>
            <person name="Haas M."/>
            <person name="Kono T."/>
            <person name="Macchietto M."/>
            <person name="Millas R."/>
            <person name="McGilp L."/>
            <person name="Shao M."/>
            <person name="Duquette J."/>
            <person name="Hirsch C.N."/>
            <person name="Kimball J."/>
        </authorList>
    </citation>
    <scope>NUCLEOTIDE SEQUENCE</scope>
    <source>
        <tissue evidence="1">Fresh leaf tissue</tissue>
    </source>
</reference>
<proteinExistence type="predicted"/>
<keyword evidence="2" id="KW-1185">Reference proteome</keyword>
<protein>
    <submittedName>
        <fullName evidence="1">Uncharacterized protein</fullName>
    </submittedName>
</protein>
<dbReference type="Proteomes" id="UP000729402">
    <property type="component" value="Unassembled WGS sequence"/>
</dbReference>
<sequence length="73" mass="8020">MATAGFASSGFSHGPQSSVFYSSKLTCVATVGCLLLGPRKQLQSLVLTRSWLLLGSPYRSRFPKWRVATEQQQ</sequence>
<accession>A0A8J5WLK6</accession>
<gene>
    <name evidence="1" type="ORF">GUJ93_ZPchr0012g20491</name>
</gene>
<name>A0A8J5WLK6_ZIZPA</name>